<dbReference type="STRING" id="200361.A0A453L8X6"/>
<reference evidence="2" key="4">
    <citation type="submission" date="2019-03" db="UniProtKB">
        <authorList>
            <consortium name="EnsemblPlants"/>
        </authorList>
    </citation>
    <scope>IDENTIFICATION</scope>
</reference>
<name>A0A453L8X6_AEGTS</name>
<reference evidence="3" key="2">
    <citation type="journal article" date="2017" name="Nat. Plants">
        <title>The Aegilops tauschii genome reveals multiple impacts of transposons.</title>
        <authorList>
            <person name="Zhao G."/>
            <person name="Zou C."/>
            <person name="Li K."/>
            <person name="Wang K."/>
            <person name="Li T."/>
            <person name="Gao L."/>
            <person name="Zhang X."/>
            <person name="Wang H."/>
            <person name="Yang Z."/>
            <person name="Liu X."/>
            <person name="Jiang W."/>
            <person name="Mao L."/>
            <person name="Kong X."/>
            <person name="Jiao Y."/>
            <person name="Jia J."/>
        </authorList>
    </citation>
    <scope>NUCLEOTIDE SEQUENCE [LARGE SCALE GENOMIC DNA]</scope>
    <source>
        <strain evidence="3">cv. AL8/78</strain>
    </source>
</reference>
<feature type="region of interest" description="Disordered" evidence="1">
    <location>
        <begin position="122"/>
        <end position="159"/>
    </location>
</feature>
<proteinExistence type="predicted"/>
<dbReference type="AlphaFoldDB" id="A0A453L8X6"/>
<dbReference type="Gramene" id="AET5Gv20674800.2">
    <property type="protein sequence ID" value="AET5Gv20674800.2"/>
    <property type="gene ID" value="AET5Gv20674800"/>
</dbReference>
<sequence length="159" mass="16834">MLGVRAGAPLVPNYFVRSMPRFLPKESLGLGDPRPNVRPLSVSKKNPPPRSRSPPPPIQIPSSSSRGRTARQSPFFRDLASPIPSHRGGPHFASPAAALPSATPPLSPVFTLDDRFAAADFLPDPTASDLLPVASSPSPRAGTGTGSRSPSWDRSRGKK</sequence>
<evidence type="ECO:0000313" key="3">
    <source>
        <dbReference type="Proteomes" id="UP000015105"/>
    </source>
</evidence>
<reference evidence="2" key="3">
    <citation type="journal article" date="2017" name="Nature">
        <title>Genome sequence of the progenitor of the wheat D genome Aegilops tauschii.</title>
        <authorList>
            <person name="Luo M.C."/>
            <person name="Gu Y.Q."/>
            <person name="Puiu D."/>
            <person name="Wang H."/>
            <person name="Twardziok S.O."/>
            <person name="Deal K.R."/>
            <person name="Huo N."/>
            <person name="Zhu T."/>
            <person name="Wang L."/>
            <person name="Wang Y."/>
            <person name="McGuire P.E."/>
            <person name="Liu S."/>
            <person name="Long H."/>
            <person name="Ramasamy R.K."/>
            <person name="Rodriguez J.C."/>
            <person name="Van S.L."/>
            <person name="Yuan L."/>
            <person name="Wang Z."/>
            <person name="Xia Z."/>
            <person name="Xiao L."/>
            <person name="Anderson O.D."/>
            <person name="Ouyang S."/>
            <person name="Liang Y."/>
            <person name="Zimin A.V."/>
            <person name="Pertea G."/>
            <person name="Qi P."/>
            <person name="Bennetzen J.L."/>
            <person name="Dai X."/>
            <person name="Dawson M.W."/>
            <person name="Muller H.G."/>
            <person name="Kugler K."/>
            <person name="Rivarola-Duarte L."/>
            <person name="Spannagl M."/>
            <person name="Mayer K.F.X."/>
            <person name="Lu F.H."/>
            <person name="Bevan M.W."/>
            <person name="Leroy P."/>
            <person name="Li P."/>
            <person name="You F.M."/>
            <person name="Sun Q."/>
            <person name="Liu Z."/>
            <person name="Lyons E."/>
            <person name="Wicker T."/>
            <person name="Salzberg S.L."/>
            <person name="Devos K.M."/>
            <person name="Dvorak J."/>
        </authorList>
    </citation>
    <scope>NUCLEOTIDE SEQUENCE [LARGE SCALE GENOMIC DNA]</scope>
    <source>
        <strain evidence="2">cv. AL8/78</strain>
    </source>
</reference>
<feature type="region of interest" description="Disordered" evidence="1">
    <location>
        <begin position="25"/>
        <end position="107"/>
    </location>
</feature>
<keyword evidence="3" id="KW-1185">Reference proteome</keyword>
<feature type="compositionally biased region" description="Pro residues" evidence="1">
    <location>
        <begin position="46"/>
        <end position="59"/>
    </location>
</feature>
<dbReference type="Proteomes" id="UP000015105">
    <property type="component" value="Chromosome 5D"/>
</dbReference>
<reference evidence="3" key="1">
    <citation type="journal article" date="2014" name="Science">
        <title>Ancient hybridizations among the ancestral genomes of bread wheat.</title>
        <authorList>
            <consortium name="International Wheat Genome Sequencing Consortium,"/>
            <person name="Marcussen T."/>
            <person name="Sandve S.R."/>
            <person name="Heier L."/>
            <person name="Spannagl M."/>
            <person name="Pfeifer M."/>
            <person name="Jakobsen K.S."/>
            <person name="Wulff B.B."/>
            <person name="Steuernagel B."/>
            <person name="Mayer K.F."/>
            <person name="Olsen O.A."/>
        </authorList>
    </citation>
    <scope>NUCLEOTIDE SEQUENCE [LARGE SCALE GENOMIC DNA]</scope>
    <source>
        <strain evidence="3">cv. AL8/78</strain>
    </source>
</reference>
<evidence type="ECO:0000313" key="2">
    <source>
        <dbReference type="EnsemblPlants" id="AET5Gv20674800.2"/>
    </source>
</evidence>
<accession>A0A453L8X6</accession>
<evidence type="ECO:0000256" key="1">
    <source>
        <dbReference type="SAM" id="MobiDB-lite"/>
    </source>
</evidence>
<organism evidence="2 3">
    <name type="scientific">Aegilops tauschii subsp. strangulata</name>
    <name type="common">Goatgrass</name>
    <dbReference type="NCBI Taxonomy" id="200361"/>
    <lineage>
        <taxon>Eukaryota</taxon>
        <taxon>Viridiplantae</taxon>
        <taxon>Streptophyta</taxon>
        <taxon>Embryophyta</taxon>
        <taxon>Tracheophyta</taxon>
        <taxon>Spermatophyta</taxon>
        <taxon>Magnoliopsida</taxon>
        <taxon>Liliopsida</taxon>
        <taxon>Poales</taxon>
        <taxon>Poaceae</taxon>
        <taxon>BOP clade</taxon>
        <taxon>Pooideae</taxon>
        <taxon>Triticodae</taxon>
        <taxon>Triticeae</taxon>
        <taxon>Triticinae</taxon>
        <taxon>Aegilops</taxon>
    </lineage>
</organism>
<reference evidence="2" key="5">
    <citation type="journal article" date="2021" name="G3 (Bethesda)">
        <title>Aegilops tauschii genome assembly Aet v5.0 features greater sequence contiguity and improved annotation.</title>
        <authorList>
            <person name="Wang L."/>
            <person name="Zhu T."/>
            <person name="Rodriguez J.C."/>
            <person name="Deal K.R."/>
            <person name="Dubcovsky J."/>
            <person name="McGuire P.E."/>
            <person name="Lux T."/>
            <person name="Spannagl M."/>
            <person name="Mayer K.F.X."/>
            <person name="Baldrich P."/>
            <person name="Meyers B.C."/>
            <person name="Huo N."/>
            <person name="Gu Y.Q."/>
            <person name="Zhou H."/>
            <person name="Devos K.M."/>
            <person name="Bennetzen J.L."/>
            <person name="Unver T."/>
            <person name="Budak H."/>
            <person name="Gulick P.J."/>
            <person name="Galiba G."/>
            <person name="Kalapos B."/>
            <person name="Nelson D.R."/>
            <person name="Li P."/>
            <person name="You F.M."/>
            <person name="Luo M.C."/>
            <person name="Dvorak J."/>
        </authorList>
    </citation>
    <scope>NUCLEOTIDE SEQUENCE [LARGE SCALE GENOMIC DNA]</scope>
    <source>
        <strain evidence="2">cv. AL8/78</strain>
    </source>
</reference>
<protein>
    <submittedName>
        <fullName evidence="2">Uncharacterized protein</fullName>
    </submittedName>
</protein>
<dbReference type="EnsemblPlants" id="AET5Gv20674800.2">
    <property type="protein sequence ID" value="AET5Gv20674800.2"/>
    <property type="gene ID" value="AET5Gv20674800"/>
</dbReference>